<feature type="domain" description="CRISPR type III-associated protein" evidence="2">
    <location>
        <begin position="248"/>
        <end position="422"/>
    </location>
</feature>
<dbReference type="PANTHER" id="PTHR35579">
    <property type="entry name" value="CRISPR SYSTEM CMS ENDORIBONUCLEASE CSM3"/>
    <property type="match status" value="1"/>
</dbReference>
<evidence type="ECO:0000259" key="2">
    <source>
        <dbReference type="Pfam" id="PF03787"/>
    </source>
</evidence>
<dbReference type="InterPro" id="IPR005537">
    <property type="entry name" value="RAMP_III_fam"/>
</dbReference>
<dbReference type="CDD" id="cd09726">
    <property type="entry name" value="RAMP_I_III"/>
    <property type="match status" value="1"/>
</dbReference>
<protein>
    <submittedName>
        <fullName evidence="3">CRISPR/Cas system CSM-associated protein Csm3, group 7 of RAMP superfamily</fullName>
    </submittedName>
</protein>
<proteinExistence type="predicted"/>
<keyword evidence="1" id="KW-0051">Antiviral defense</keyword>
<name>A0A1M5BS46_9THEO</name>
<accession>A0A1M5BS46</accession>
<evidence type="ECO:0000313" key="4">
    <source>
        <dbReference type="Proteomes" id="UP000184088"/>
    </source>
</evidence>
<reference evidence="3 4" key="1">
    <citation type="submission" date="2016-11" db="EMBL/GenBank/DDBJ databases">
        <authorList>
            <person name="Jaros S."/>
            <person name="Januszkiewicz K."/>
            <person name="Wedrychowicz H."/>
        </authorList>
    </citation>
    <scope>NUCLEOTIDE SEQUENCE [LARGE SCALE GENOMIC DNA]</scope>
    <source>
        <strain evidence="3 4">DSM 17918</strain>
    </source>
</reference>
<dbReference type="STRING" id="1121256.SAMN02746089_01942"/>
<dbReference type="RefSeq" id="WP_073344654.1">
    <property type="nucleotide sequence ID" value="NZ_FQVH01000023.1"/>
</dbReference>
<sequence length="481" mass="54408">MIDARIKGRIIVEGKLILDSPLLIGSGEKNQQPDICVLKDEHGMPYIPATSFGGAIRHYFFDKAIVDEDDLENVYYFFGSEKLNKNEDNGIEKGQKFVQGATYISDLTLDKMSGIFIRDGIKINQQTGIVVDKNKFDYEIVEPGAVFNLKLEIILRECFDKEIFIKILSFIARALRNGKIYIGAMTTKGFGRVRLCDDNYYEYDYSKASHVISWLKREKGENIREKIFNTKTYSVKNNVFSIDAIFDIKSSLIIRSYSRDPDAPDAVHISCRGYNILPASSVKGALRARSLKILNSMGKDGKTLNNILFGYMSDSSDIKDTNKSKSHLIIEETYIKNVQQEIQRRIKVDRFTGGTIKSALFETMPLWRVKGSNSIVNIKLTLDNFSDRNSWEAGLLLLLLRDIWTSNLAIGGEKGIGRGILKGVSANIRVNDMKINITEKDGKIKLCGSRGESEKQIQDMLNKFVEDLVKYVPGEGEKYDE</sequence>
<dbReference type="PANTHER" id="PTHR35579:SF6">
    <property type="entry name" value="DUF324 DOMAIN-CONTAINING PROTEIN"/>
    <property type="match status" value="1"/>
</dbReference>
<dbReference type="Proteomes" id="UP000184088">
    <property type="component" value="Unassembled WGS sequence"/>
</dbReference>
<dbReference type="Pfam" id="PF03787">
    <property type="entry name" value="RAMPs"/>
    <property type="match status" value="2"/>
</dbReference>
<dbReference type="OrthoDB" id="1063910at2"/>
<feature type="domain" description="CRISPR type III-associated protein" evidence="2">
    <location>
        <begin position="17"/>
        <end position="194"/>
    </location>
</feature>
<organism evidence="3 4">
    <name type="scientific">Caldanaerobius fijiensis DSM 17918</name>
    <dbReference type="NCBI Taxonomy" id="1121256"/>
    <lineage>
        <taxon>Bacteria</taxon>
        <taxon>Bacillati</taxon>
        <taxon>Bacillota</taxon>
        <taxon>Clostridia</taxon>
        <taxon>Thermoanaerobacterales</taxon>
        <taxon>Thermoanaerobacteraceae</taxon>
        <taxon>Caldanaerobius</taxon>
    </lineage>
</organism>
<dbReference type="AlphaFoldDB" id="A0A1M5BS46"/>
<dbReference type="EMBL" id="FQVH01000023">
    <property type="protein sequence ID" value="SHF45097.1"/>
    <property type="molecule type" value="Genomic_DNA"/>
</dbReference>
<evidence type="ECO:0000256" key="1">
    <source>
        <dbReference type="ARBA" id="ARBA00023118"/>
    </source>
</evidence>
<keyword evidence="4" id="KW-1185">Reference proteome</keyword>
<gene>
    <name evidence="3" type="ORF">SAMN02746089_01942</name>
</gene>
<dbReference type="GO" id="GO:0051607">
    <property type="term" value="P:defense response to virus"/>
    <property type="evidence" value="ECO:0007669"/>
    <property type="project" value="UniProtKB-KW"/>
</dbReference>
<dbReference type="InterPro" id="IPR052216">
    <property type="entry name" value="CRISPR_Csm3_endoribonuclease"/>
</dbReference>
<evidence type="ECO:0000313" key="3">
    <source>
        <dbReference type="EMBL" id="SHF45097.1"/>
    </source>
</evidence>